<proteinExistence type="inferred from homology"/>
<dbReference type="AlphaFoldDB" id="A0A3P3E5B3"/>
<reference evidence="5 6" key="1">
    <citation type="submission" date="2018-11" db="EMBL/GenBank/DDBJ databases">
        <title>The genome of Variovorax sp T529.</title>
        <authorList>
            <person name="Gao J."/>
        </authorList>
    </citation>
    <scope>NUCLEOTIDE SEQUENCE [LARGE SCALE GENOMIC DNA]</scope>
    <source>
        <strain evidence="5 6">T529</strain>
    </source>
</reference>
<dbReference type="Pfam" id="PF03480">
    <property type="entry name" value="DctP"/>
    <property type="match status" value="1"/>
</dbReference>
<evidence type="ECO:0000256" key="1">
    <source>
        <dbReference type="ARBA" id="ARBA00009023"/>
    </source>
</evidence>
<keyword evidence="3" id="KW-0732">Signal</keyword>
<evidence type="ECO:0000256" key="4">
    <source>
        <dbReference type="SAM" id="MobiDB-lite"/>
    </source>
</evidence>
<evidence type="ECO:0000313" key="6">
    <source>
        <dbReference type="Proteomes" id="UP000271590"/>
    </source>
</evidence>
<dbReference type="GO" id="GO:0055085">
    <property type="term" value="P:transmembrane transport"/>
    <property type="evidence" value="ECO:0007669"/>
    <property type="project" value="InterPro"/>
</dbReference>
<dbReference type="Proteomes" id="UP000271590">
    <property type="component" value="Unassembled WGS sequence"/>
</dbReference>
<dbReference type="EMBL" id="RQXU01000029">
    <property type="protein sequence ID" value="RRH81611.1"/>
    <property type="molecule type" value="Genomic_DNA"/>
</dbReference>
<name>A0A3P3E5B3_9BURK</name>
<evidence type="ECO:0000256" key="2">
    <source>
        <dbReference type="ARBA" id="ARBA00022448"/>
    </source>
</evidence>
<dbReference type="PANTHER" id="PTHR33376">
    <property type="match status" value="1"/>
</dbReference>
<dbReference type="InterPro" id="IPR018389">
    <property type="entry name" value="DctP_fam"/>
</dbReference>
<sequence length="433" mass="45915">MTSMKRSSSSKANWWSAATRKVRAAKPSAPTPSPAARRVRCTAPSSRAPAACCSRSSTTNEHPFPIPPFFLFQEFPMKRSLSSLASVAVAAALLAGAAAAQVPAGPKLAVQAITQVAPNLPQYTKVDQPLLRDGIAKATGGRVEVTLSSWPERNVNGPEVLRLVRSGQVDIAAAPLTTVSGDVPMLDGVDLAGMNADIAQARKVADAMVPVANKELQRLGIRLVATYPFSGQMLFCRKPVASLADLKGLKVRTNGPSASDLIKSLGGQPVSLAFGEVYTALERGTVDCGITGAGSGNGVKWPEVTTHLYTLPLSWSTSGYFVNLAWWNKLDPAIRAQFEKTMSEVQEAQWKLGVEATNDGIACNVGRAADCKLHTLMKKPMVEAKPEASVGASLRKHLADDVLPGWIKRCGERCAAVYADVIAPITGIKYAAK</sequence>
<feature type="compositionally biased region" description="Low complexity" evidence="4">
    <location>
        <begin position="7"/>
        <end position="18"/>
    </location>
</feature>
<evidence type="ECO:0000256" key="3">
    <source>
        <dbReference type="ARBA" id="ARBA00022729"/>
    </source>
</evidence>
<accession>A0A3P3E5B3</accession>
<evidence type="ECO:0008006" key="7">
    <source>
        <dbReference type="Google" id="ProtNLM"/>
    </source>
</evidence>
<dbReference type="SUPFAM" id="SSF53850">
    <property type="entry name" value="Periplasmic binding protein-like II"/>
    <property type="match status" value="1"/>
</dbReference>
<organism evidence="5 6">
    <name type="scientific">Variovorax beijingensis</name>
    <dbReference type="NCBI Taxonomy" id="2496117"/>
    <lineage>
        <taxon>Bacteria</taxon>
        <taxon>Pseudomonadati</taxon>
        <taxon>Pseudomonadota</taxon>
        <taxon>Betaproteobacteria</taxon>
        <taxon>Burkholderiales</taxon>
        <taxon>Comamonadaceae</taxon>
        <taxon>Variovorax</taxon>
    </lineage>
</organism>
<dbReference type="CDD" id="cd13602">
    <property type="entry name" value="PBP2_TRAP_BpDctp6_7"/>
    <property type="match status" value="1"/>
</dbReference>
<evidence type="ECO:0000313" key="5">
    <source>
        <dbReference type="EMBL" id="RRH81611.1"/>
    </source>
</evidence>
<keyword evidence="2" id="KW-0813">Transport</keyword>
<protein>
    <recommendedName>
        <fullName evidence="7">TRAP transporter substrate-binding protein</fullName>
    </recommendedName>
</protein>
<comment type="caution">
    <text evidence="5">The sequence shown here is derived from an EMBL/GenBank/DDBJ whole genome shotgun (WGS) entry which is preliminary data.</text>
</comment>
<dbReference type="PANTHER" id="PTHR33376:SF7">
    <property type="entry name" value="C4-DICARBOXYLATE-BINDING PROTEIN DCTB"/>
    <property type="match status" value="1"/>
</dbReference>
<dbReference type="InterPro" id="IPR038404">
    <property type="entry name" value="TRAP_DctP_sf"/>
</dbReference>
<gene>
    <name evidence="5" type="ORF">EH244_28685</name>
</gene>
<dbReference type="NCBIfam" id="NF037995">
    <property type="entry name" value="TRAP_S1"/>
    <property type="match status" value="1"/>
</dbReference>
<comment type="similarity">
    <text evidence="1">Belongs to the bacterial solute-binding protein 7 family.</text>
</comment>
<feature type="region of interest" description="Disordered" evidence="4">
    <location>
        <begin position="1"/>
        <end position="38"/>
    </location>
</feature>
<dbReference type="Gene3D" id="3.40.190.170">
    <property type="entry name" value="Bacterial extracellular solute-binding protein, family 7"/>
    <property type="match status" value="1"/>
</dbReference>